<proteinExistence type="predicted"/>
<evidence type="ECO:0000313" key="2">
    <source>
        <dbReference type="EMBL" id="GMG86707.1"/>
    </source>
</evidence>
<keyword evidence="1" id="KW-1133">Transmembrane helix</keyword>
<evidence type="ECO:0000313" key="3">
    <source>
        <dbReference type="Proteomes" id="UP001224392"/>
    </source>
</evidence>
<name>A0ABQ6LXF7_9GAMM</name>
<keyword evidence="1" id="KW-0472">Membrane</keyword>
<feature type="transmembrane region" description="Helical" evidence="1">
    <location>
        <begin position="187"/>
        <end position="207"/>
    </location>
</feature>
<accession>A0ABQ6LXF7</accession>
<dbReference type="EMBL" id="BSYJ01000002">
    <property type="protein sequence ID" value="GMG86707.1"/>
    <property type="molecule type" value="Genomic_DNA"/>
</dbReference>
<evidence type="ECO:0000256" key="1">
    <source>
        <dbReference type="SAM" id="Phobius"/>
    </source>
</evidence>
<sequence length="229" mass="25251">MSSRAKIWLLPAMLYALFVFWYTDFSGPLSNAEIDKFTRALTDNGVSAERVGELGRFMREDSGRQFLMVNAIHNNAEPPAVEGAPADADADTLMGLYLEHMLPALVKRASHPVLIGGAVFPVIDLIGLEGAEEWTSAAIFRYRSRRTFMEVISNPVFLGRHDFKTAALEKTIAYPIEPSLYLGDPRLLLGLILFSLTALIQLLLPAFSRRGKNKTSGTQENQAGTTGTF</sequence>
<comment type="caution">
    <text evidence="2">The sequence shown here is derived from an EMBL/GenBank/DDBJ whole genome shotgun (WGS) entry which is preliminary data.</text>
</comment>
<dbReference type="Gene3D" id="3.30.70.100">
    <property type="match status" value="1"/>
</dbReference>
<organism evidence="2 3">
    <name type="scientific">Biformimicrobium ophioploci</name>
    <dbReference type="NCBI Taxonomy" id="3036711"/>
    <lineage>
        <taxon>Bacteria</taxon>
        <taxon>Pseudomonadati</taxon>
        <taxon>Pseudomonadota</taxon>
        <taxon>Gammaproteobacteria</taxon>
        <taxon>Cellvibrionales</taxon>
        <taxon>Microbulbiferaceae</taxon>
        <taxon>Biformimicrobium</taxon>
    </lineage>
</organism>
<keyword evidence="3" id="KW-1185">Reference proteome</keyword>
<protein>
    <submittedName>
        <fullName evidence="2">Uncharacterized protein</fullName>
    </submittedName>
</protein>
<gene>
    <name evidence="2" type="ORF">MNKW57_10280</name>
</gene>
<feature type="transmembrane region" description="Helical" evidence="1">
    <location>
        <begin position="7"/>
        <end position="23"/>
    </location>
</feature>
<dbReference type="Proteomes" id="UP001224392">
    <property type="component" value="Unassembled WGS sequence"/>
</dbReference>
<keyword evidence="1" id="KW-0812">Transmembrane</keyword>
<reference evidence="2 3" key="1">
    <citation type="submission" date="2023-04" db="EMBL/GenBank/DDBJ databases">
        <title>Marinobulbifer ophiurae gen. nov., sp. Nov., isolate from tissue of brittle star Ophioplocus japonicus.</title>
        <authorList>
            <person name="Kawano K."/>
            <person name="Sawayama S."/>
            <person name="Nakagawa S."/>
        </authorList>
    </citation>
    <scope>NUCLEOTIDE SEQUENCE [LARGE SCALE GENOMIC DNA]</scope>
    <source>
        <strain evidence="2 3">NKW57</strain>
    </source>
</reference>
<dbReference type="RefSeq" id="WP_285763269.1">
    <property type="nucleotide sequence ID" value="NZ_BSYJ01000002.1"/>
</dbReference>